<protein>
    <recommendedName>
        <fullName evidence="4">Phage protein</fullName>
    </recommendedName>
</protein>
<proteinExistence type="predicted"/>
<dbReference type="Proteomes" id="UP000484858">
    <property type="component" value="Unassembled WGS sequence"/>
</dbReference>
<dbReference type="AlphaFoldDB" id="A0A829WZU9"/>
<dbReference type="EMBL" id="BARJ01000002">
    <property type="protein sequence ID" value="GEM16030.1"/>
    <property type="molecule type" value="Genomic_DNA"/>
</dbReference>
<sequence length="314" mass="34067">MKVSASHRTQLASIALMQVEHLALNAMEAVMVLSWVRLVTYLIMNTADGVLDVSFPGALSALARTKVFCDENLIETYLETYAKTQLLTWDRDAQTIALPASLQPSRRAVASRENGKKGGRPRKNPAVTPQNDPRQRTAIMPISGGKAVSAENPAETHLTGARDKLSLASKSYSEDKLKLDGLMSRIGPKAFDAAGFDPARDMPNWGVTRVWIAAALAKGIADDDAERLIVAVVRDVADRQRAKGNPASHMGYFSKAVEAAIAKGDIPEAPKTAEQRKAERAWEQAMQDYTARVASGEDGLRRPELSDFLVQAAA</sequence>
<evidence type="ECO:0000313" key="3">
    <source>
        <dbReference type="Proteomes" id="UP000484858"/>
    </source>
</evidence>
<comment type="caution">
    <text evidence="2">The sequence shown here is derived from an EMBL/GenBank/DDBJ whole genome shotgun (WGS) entry which is preliminary data.</text>
</comment>
<gene>
    <name evidence="2" type="ORF">NBRC3293_0527</name>
</gene>
<evidence type="ECO:0000256" key="1">
    <source>
        <dbReference type="SAM" id="MobiDB-lite"/>
    </source>
</evidence>
<name>A0A829WZU9_GLUOY</name>
<feature type="region of interest" description="Disordered" evidence="1">
    <location>
        <begin position="104"/>
        <end position="137"/>
    </location>
</feature>
<evidence type="ECO:0008006" key="4">
    <source>
        <dbReference type="Google" id="ProtNLM"/>
    </source>
</evidence>
<organism evidence="2 3">
    <name type="scientific">Gluconobacter oxydans NBRC 3293</name>
    <dbReference type="NCBI Taxonomy" id="1315969"/>
    <lineage>
        <taxon>Bacteria</taxon>
        <taxon>Pseudomonadati</taxon>
        <taxon>Pseudomonadota</taxon>
        <taxon>Alphaproteobacteria</taxon>
        <taxon>Acetobacterales</taxon>
        <taxon>Acetobacteraceae</taxon>
        <taxon>Gluconobacter</taxon>
    </lineage>
</organism>
<accession>A0A829WZU9</accession>
<reference evidence="2 3" key="1">
    <citation type="submission" date="2013-04" db="EMBL/GenBank/DDBJ databases">
        <title>Gluconobacter oxydans NBRC 3293 whole genome sequence.</title>
        <authorList>
            <person name="Matsutani M."/>
            <person name="Yakushi T."/>
            <person name="Matsushita K."/>
        </authorList>
    </citation>
    <scope>NUCLEOTIDE SEQUENCE [LARGE SCALE GENOMIC DNA]</scope>
    <source>
        <strain evidence="2 3">NBRC 3293</strain>
    </source>
</reference>
<evidence type="ECO:0000313" key="2">
    <source>
        <dbReference type="EMBL" id="GEM16030.1"/>
    </source>
</evidence>
<dbReference type="RefSeq" id="WP_172492019.1">
    <property type="nucleotide sequence ID" value="NZ_BARJ01000002.1"/>
</dbReference>